<dbReference type="Pfam" id="PF12796">
    <property type="entry name" value="Ank_2"/>
    <property type="match status" value="1"/>
</dbReference>
<organism evidence="5 6">
    <name type="scientific">Fusarium fujikuroi</name>
    <name type="common">Bakanae and foot rot disease fungus</name>
    <name type="synonym">Gibberella fujikuroi</name>
    <dbReference type="NCBI Taxonomy" id="5127"/>
    <lineage>
        <taxon>Eukaryota</taxon>
        <taxon>Fungi</taxon>
        <taxon>Dikarya</taxon>
        <taxon>Ascomycota</taxon>
        <taxon>Pezizomycotina</taxon>
        <taxon>Sordariomycetes</taxon>
        <taxon>Hypocreomycetidae</taxon>
        <taxon>Hypocreales</taxon>
        <taxon>Nectriaceae</taxon>
        <taxon>Fusarium</taxon>
        <taxon>Fusarium fujikuroi species complex</taxon>
    </lineage>
</organism>
<feature type="repeat" description="ANK" evidence="3">
    <location>
        <begin position="1059"/>
        <end position="1084"/>
    </location>
</feature>
<evidence type="ECO:0000259" key="4">
    <source>
        <dbReference type="Pfam" id="PF14420"/>
    </source>
</evidence>
<dbReference type="SMART" id="SM00248">
    <property type="entry name" value="ANK"/>
    <property type="match status" value="9"/>
</dbReference>
<dbReference type="EMBL" id="CABFJX010000335">
    <property type="protein sequence ID" value="VTT72202.1"/>
    <property type="molecule type" value="Genomic_DNA"/>
</dbReference>
<name>A0A9Q9RSF0_FUSFU</name>
<keyword evidence="2 3" id="KW-0040">ANK repeat</keyword>
<dbReference type="InterPro" id="IPR036770">
    <property type="entry name" value="Ankyrin_rpt-contain_sf"/>
</dbReference>
<dbReference type="InterPro" id="IPR051165">
    <property type="entry name" value="Multifunctional_ANK_Repeat"/>
</dbReference>
<dbReference type="PANTHER" id="PTHR24123">
    <property type="entry name" value="ANKYRIN REPEAT-CONTAINING"/>
    <property type="match status" value="1"/>
</dbReference>
<protein>
    <recommendedName>
        <fullName evidence="4">Clr5 domain-containing protein</fullName>
    </recommendedName>
</protein>
<accession>A0A9Q9RSF0</accession>
<evidence type="ECO:0000313" key="5">
    <source>
        <dbReference type="EMBL" id="VTT72202.1"/>
    </source>
</evidence>
<sequence length="1617" mass="179144">MSATTAQPSAADWLAHKDLIRHEYLVKGTKLKELAIMLKAKGLHVSKGQLECKLKNWNLSKNIDKETWQYIDRKIRKRKDEGKDSDVIRDGKRLKRVKVTKETNRHRETNIFARFKPPPPSPTSLQLCICTPPALHMPFEWPSSLPWLRLRDAWDDTISVTVSNDRMIQQNDESRHIVWSLMTILAPHGKDVESTSISKLISGISNAMPEWYPEEHVRTAQNLLTGPASHSRAECFKVMVYMMSNSMVTDWRFPVLIDLIRTGKIELPAHFRKLRKESPTIQSFLENAFQFEINKATSGNRKTDAPRLEILTSLLELGVDPDYPCYIERRSWMNLCSPIQEATRAGCLELIQLLLRFQARVDRTHVSDKRDAFVNLALDAPCSNSQKLRILAVLFGNGFLNKDEMVRAAIELHDEDAILSILNCGIDVTNHESSWLHAGDRRQINSSVSYIASPSVLMMAVLAGGRIANLMLDHLFLTGQPSPSALADAYIAAAYGGHHDIILRLDAMHTSEVVCNTEGITPLQAVAVGGDPAVCKHILERHGGSTASLIFVAAILGNVEIVQLLIEYGGDPNALISTHDIQLYDYFNISQRRDEDSTILNLSKDSKFIQHHYGHPTPVLSMLMHSVPDFDLLEPSVLKLIENGATISHGEMATFSRLCAHTCLKAALDAGGNASDVDENGDTLLQYALSNDFTEEEDDGYLSKVEKKALERLLTVELLIKAGAKLTGGEVVRAIYLRERPLILLLLQNRGTLDDVDDSGRGCLEAEIEAQNDQTLQDVLEAQGLPIDAGPFCASIQQGDWALVGRLFERAHSQTSCHLLEGTAVGLAAWAGQLDILDKLLARFTEPSVLCSAVLPAFIMGQGVTPFIADDYWDHAGFWRAVNDPEGYTLGSPLSVAALGTDTSGFGELLRRGCKIDTVTWDIIAEKEDTSDYLQLLEEFGCGLGNATEHDEKLATALCKAILEGKSDLAQYLVAVGADVNDYNIFIGGRMSPLQCAMKAGLVDVAVYLFGKNANINAPPAFEGGATALQFAAIGGHIGLARQLIEVGARINARGSGKHGRSALEGAAEHGRLDMLALLVHHGAVTTGPGRQQLINSVAFAQQRAHITAADWLKKNCGWCDENQRQLEFVDADADYPVGECIRAYCCDEYHDGDTQCFYHYTEEQRQIHYDYCERYPSIILDRSTFLDGMVAFWLLLGLLALSTRSGANGPCETSLGSSTVDVIRTSTTTRNQTITITDKIIIQTVPLNITKSKTRPTWLPVTDKTISTVGITTTTTIRATFTKLVTMTANPEAKIATITVAKPSFVNRTETLTKTKTKRKTITTTTYFATTIGRRPGFTAIRDNMERIPSEFEDKTSTVGLDAKLFSHTLSVICTDNMPIKKTVTTTSFRAQSQTPPNPSTAIFTVTVWTTLNETQYPAGLASTVTTTVYPIQTAVINATKTITVDDTVTLERRIPQETHYQVCDNGSSNYLSWAPGDNPSDKRMIKEFSRQNHEVNPTEIKVSNAIACCNECMKRKFCRISFWGRPPGAKREVPHSCYIYLTINIRQCMDGAQPLYARYLADWQVLDPITAPWFIFSNGPCGQLKFGGVKDDKWHKPMKHDGFDIWNRMDDEGTP</sequence>
<dbReference type="PANTHER" id="PTHR24123:SF33">
    <property type="entry name" value="PROTEIN HOS4"/>
    <property type="match status" value="1"/>
</dbReference>
<comment type="caution">
    <text evidence="5">The sequence shown here is derived from an EMBL/GenBank/DDBJ whole genome shotgun (WGS) entry which is preliminary data.</text>
</comment>
<dbReference type="Proteomes" id="UP000760494">
    <property type="component" value="Unassembled WGS sequence"/>
</dbReference>
<keyword evidence="1" id="KW-0677">Repeat</keyword>
<dbReference type="InterPro" id="IPR002110">
    <property type="entry name" value="Ankyrin_rpt"/>
</dbReference>
<evidence type="ECO:0000256" key="3">
    <source>
        <dbReference type="PROSITE-ProRule" id="PRU00023"/>
    </source>
</evidence>
<gene>
    <name evidence="5" type="ORF">C2S_8464</name>
</gene>
<dbReference type="SUPFAM" id="SSF48403">
    <property type="entry name" value="Ankyrin repeat"/>
    <property type="match status" value="2"/>
</dbReference>
<dbReference type="PROSITE" id="PS50088">
    <property type="entry name" value="ANK_REPEAT"/>
    <property type="match status" value="2"/>
</dbReference>
<dbReference type="Pfam" id="PF00023">
    <property type="entry name" value="Ank"/>
    <property type="match status" value="1"/>
</dbReference>
<evidence type="ECO:0000256" key="1">
    <source>
        <dbReference type="ARBA" id="ARBA00022737"/>
    </source>
</evidence>
<feature type="domain" description="Clr5" evidence="4">
    <location>
        <begin position="10"/>
        <end position="61"/>
    </location>
</feature>
<reference evidence="5" key="1">
    <citation type="submission" date="2019-05" db="EMBL/GenBank/DDBJ databases">
        <authorList>
            <person name="Piombo E."/>
        </authorList>
    </citation>
    <scope>NUCLEOTIDE SEQUENCE</scope>
    <source>
        <strain evidence="5">C2S</strain>
    </source>
</reference>
<dbReference type="PROSITE" id="PS50297">
    <property type="entry name" value="ANK_REP_REGION"/>
    <property type="match status" value="2"/>
</dbReference>
<feature type="repeat" description="ANK" evidence="3">
    <location>
        <begin position="1024"/>
        <end position="1056"/>
    </location>
</feature>
<evidence type="ECO:0000313" key="6">
    <source>
        <dbReference type="Proteomes" id="UP000760494"/>
    </source>
</evidence>
<dbReference type="Gene3D" id="1.25.40.20">
    <property type="entry name" value="Ankyrin repeat-containing domain"/>
    <property type="match status" value="3"/>
</dbReference>
<dbReference type="InterPro" id="IPR025676">
    <property type="entry name" value="Clr5_dom"/>
</dbReference>
<proteinExistence type="predicted"/>
<dbReference type="Pfam" id="PF14420">
    <property type="entry name" value="Clr5"/>
    <property type="match status" value="1"/>
</dbReference>
<evidence type="ECO:0000256" key="2">
    <source>
        <dbReference type="ARBA" id="ARBA00023043"/>
    </source>
</evidence>